<protein>
    <submittedName>
        <fullName evidence="2">IS701 family transposase</fullName>
    </submittedName>
</protein>
<keyword evidence="3" id="KW-1185">Reference proteome</keyword>
<name>A0ABP5VXK8_9ACTN</name>
<dbReference type="SUPFAM" id="SSF53098">
    <property type="entry name" value="Ribonuclease H-like"/>
    <property type="match status" value="1"/>
</dbReference>
<sequence length="444" mass="49312">MIIVVVTQEKKTVAVAAGIAVDRWQLELDALMGRIAPCFRRIESRVRARALLGALMLHAERRNCWTLAEEAGEPNPYRFQHLLSRAKWDDAAVRSHLRGYVAESLTGEGLRVLVVDETGDVKKGVRTVGVQRQYSGTAGRVENCQLAVYLALATAAGHAAVDVRLYLPRVWCEDAKRRETAGVPQGIDFATKPELAAQMIASALEAGVAADFVTGDEAYGINPSLRRMLEQRGLSYVLAVAKTTPVSCQAGKHTAAAALDRVPDTAWALCSSGAGAKGLRLYEWAWVELTAPVAGGHAGLLARRSRSTGEIAYFLTWTPEPVPLKTLVQVAGVRWRVKETFQGSKELTALDEHQVRTWTSWYRWVTLAMLAFAFLAITRTVEHRRHPDCEVIVALTCNEIRHLLVCATAPRLSWEHRLRWSTWRRSHQATAKRLHYQRQRALAA</sequence>
<proteinExistence type="predicted"/>
<dbReference type="InterPro" id="IPR039365">
    <property type="entry name" value="IS701-like"/>
</dbReference>
<evidence type="ECO:0000313" key="3">
    <source>
        <dbReference type="Proteomes" id="UP001501231"/>
    </source>
</evidence>
<feature type="domain" description="Transposase IS701-like DDE" evidence="1">
    <location>
        <begin position="36"/>
        <end position="246"/>
    </location>
</feature>
<evidence type="ECO:0000313" key="2">
    <source>
        <dbReference type="EMBL" id="GAA2412285.1"/>
    </source>
</evidence>
<accession>A0ABP5VXK8</accession>
<dbReference type="Pfam" id="PF13546">
    <property type="entry name" value="DDE_5"/>
    <property type="match status" value="1"/>
</dbReference>
<comment type="caution">
    <text evidence="2">The sequence shown here is derived from an EMBL/GenBank/DDBJ whole genome shotgun (WGS) entry which is preliminary data.</text>
</comment>
<dbReference type="EMBL" id="BAAARW010000008">
    <property type="protein sequence ID" value="GAA2412285.1"/>
    <property type="molecule type" value="Genomic_DNA"/>
</dbReference>
<evidence type="ECO:0000259" key="1">
    <source>
        <dbReference type="Pfam" id="PF13546"/>
    </source>
</evidence>
<organism evidence="2 3">
    <name type="scientific">Actinomadura vinacea</name>
    <dbReference type="NCBI Taxonomy" id="115336"/>
    <lineage>
        <taxon>Bacteria</taxon>
        <taxon>Bacillati</taxon>
        <taxon>Actinomycetota</taxon>
        <taxon>Actinomycetes</taxon>
        <taxon>Streptosporangiales</taxon>
        <taxon>Thermomonosporaceae</taxon>
        <taxon>Actinomadura</taxon>
    </lineage>
</organism>
<dbReference type="InterPro" id="IPR038721">
    <property type="entry name" value="IS701-like_DDE_dom"/>
</dbReference>
<dbReference type="NCBIfam" id="NF033540">
    <property type="entry name" value="transpos_IS701"/>
    <property type="match status" value="1"/>
</dbReference>
<reference evidence="3" key="1">
    <citation type="journal article" date="2019" name="Int. J. Syst. Evol. Microbiol.">
        <title>The Global Catalogue of Microorganisms (GCM) 10K type strain sequencing project: providing services to taxonomists for standard genome sequencing and annotation.</title>
        <authorList>
            <consortium name="The Broad Institute Genomics Platform"/>
            <consortium name="The Broad Institute Genome Sequencing Center for Infectious Disease"/>
            <person name="Wu L."/>
            <person name="Ma J."/>
        </authorList>
    </citation>
    <scope>NUCLEOTIDE SEQUENCE [LARGE SCALE GENOMIC DNA]</scope>
    <source>
        <strain evidence="3">JCM 3325</strain>
    </source>
</reference>
<dbReference type="InterPro" id="IPR012337">
    <property type="entry name" value="RNaseH-like_sf"/>
</dbReference>
<gene>
    <name evidence="2" type="ORF">GCM10010191_22060</name>
</gene>
<dbReference type="PANTHER" id="PTHR33627">
    <property type="entry name" value="TRANSPOSASE"/>
    <property type="match status" value="1"/>
</dbReference>
<dbReference type="PANTHER" id="PTHR33627:SF1">
    <property type="entry name" value="TRANSPOSASE"/>
    <property type="match status" value="1"/>
</dbReference>
<dbReference type="Proteomes" id="UP001501231">
    <property type="component" value="Unassembled WGS sequence"/>
</dbReference>